<accession>A0ABS9D384</accession>
<feature type="signal peptide" evidence="1">
    <location>
        <begin position="1"/>
        <end position="17"/>
    </location>
</feature>
<dbReference type="RefSeq" id="WP_235310917.1">
    <property type="nucleotide sequence ID" value="NZ_JAKGAS010000002.1"/>
</dbReference>
<evidence type="ECO:0000256" key="1">
    <source>
        <dbReference type="SAM" id="SignalP"/>
    </source>
</evidence>
<dbReference type="SMART" id="SM00062">
    <property type="entry name" value="PBPb"/>
    <property type="match status" value="1"/>
</dbReference>
<dbReference type="PANTHER" id="PTHR38834">
    <property type="entry name" value="PERIPLASMIC SUBSTRATE BINDING PROTEIN FAMILY 3"/>
    <property type="match status" value="1"/>
</dbReference>
<evidence type="ECO:0000259" key="2">
    <source>
        <dbReference type="SMART" id="SM00062"/>
    </source>
</evidence>
<dbReference type="PANTHER" id="PTHR38834:SF3">
    <property type="entry name" value="SOLUTE-BINDING PROTEIN FAMILY 3_N-TERMINAL DOMAIN-CONTAINING PROTEIN"/>
    <property type="match status" value="1"/>
</dbReference>
<dbReference type="Pfam" id="PF00497">
    <property type="entry name" value="SBP_bac_3"/>
    <property type="match status" value="1"/>
</dbReference>
<dbReference type="InterPro" id="IPR001638">
    <property type="entry name" value="Solute-binding_3/MltF_N"/>
</dbReference>
<organism evidence="3 4">
    <name type="scientific">Paraglaciecola algarum</name>
    <dbReference type="NCBI Taxonomy" id="3050085"/>
    <lineage>
        <taxon>Bacteria</taxon>
        <taxon>Pseudomonadati</taxon>
        <taxon>Pseudomonadota</taxon>
        <taxon>Gammaproteobacteria</taxon>
        <taxon>Alteromonadales</taxon>
        <taxon>Alteromonadaceae</taxon>
        <taxon>Paraglaciecola</taxon>
    </lineage>
</organism>
<comment type="caution">
    <text evidence="3">The sequence shown here is derived from an EMBL/GenBank/DDBJ whole genome shotgun (WGS) entry which is preliminary data.</text>
</comment>
<protein>
    <submittedName>
        <fullName evidence="3">Transporter substrate-binding domain-containing protein</fullName>
    </submittedName>
</protein>
<dbReference type="EMBL" id="JAKGAS010000002">
    <property type="protein sequence ID" value="MCF2947388.1"/>
    <property type="molecule type" value="Genomic_DNA"/>
</dbReference>
<dbReference type="SUPFAM" id="SSF53850">
    <property type="entry name" value="Periplasmic binding protein-like II"/>
    <property type="match status" value="1"/>
</dbReference>
<reference evidence="3 4" key="1">
    <citation type="submission" date="2022-01" db="EMBL/GenBank/DDBJ databases">
        <title>Paraglaciecola sp. G1-23.</title>
        <authorList>
            <person name="Jin M.S."/>
            <person name="Han D.M."/>
            <person name="Kim H.M."/>
            <person name="Jeon C.O."/>
        </authorList>
    </citation>
    <scope>NUCLEOTIDE SEQUENCE [LARGE SCALE GENOMIC DNA]</scope>
    <source>
        <strain evidence="3 4">G1-23</strain>
    </source>
</reference>
<proteinExistence type="predicted"/>
<dbReference type="Gene3D" id="3.40.190.10">
    <property type="entry name" value="Periplasmic binding protein-like II"/>
    <property type="match status" value="2"/>
</dbReference>
<sequence length="259" mass="29493">MNKLFFLLCLICNSSFASKLRIITVNEPPASFINSQGKADGYVTEIIEALKAEVQSSARVEFVPEARALNIGLNHPNVVLFSFSRTPFREKNYHWVGLVLEKNWSVFALNNSDLKINSLADLRELPSVGVVRGDIREEWLINRKFLNLYSVTEHAHNVKGLLKNRVPVILYEQQGLAYLCQSLGIDTNLFKSLYVINKSEVYIAMSKKNTSKKLLNKWRKAFIKIKSNGVVEGIAQKWQQKIYADLNINSEINDSILVF</sequence>
<name>A0ABS9D384_9ALTE</name>
<keyword evidence="1" id="KW-0732">Signal</keyword>
<evidence type="ECO:0000313" key="4">
    <source>
        <dbReference type="Proteomes" id="UP001521137"/>
    </source>
</evidence>
<feature type="domain" description="Solute-binding protein family 3/N-terminal" evidence="2">
    <location>
        <begin position="19"/>
        <end position="242"/>
    </location>
</feature>
<keyword evidence="4" id="KW-1185">Reference proteome</keyword>
<evidence type="ECO:0000313" key="3">
    <source>
        <dbReference type="EMBL" id="MCF2947388.1"/>
    </source>
</evidence>
<gene>
    <name evidence="3" type="ORF">L0668_04660</name>
</gene>
<dbReference type="Proteomes" id="UP001521137">
    <property type="component" value="Unassembled WGS sequence"/>
</dbReference>
<feature type="chain" id="PRO_5047410078" evidence="1">
    <location>
        <begin position="18"/>
        <end position="259"/>
    </location>
</feature>